<organism evidence="1 2">
    <name type="scientific">Scleroderma citrinum Foug A</name>
    <dbReference type="NCBI Taxonomy" id="1036808"/>
    <lineage>
        <taxon>Eukaryota</taxon>
        <taxon>Fungi</taxon>
        <taxon>Dikarya</taxon>
        <taxon>Basidiomycota</taxon>
        <taxon>Agaricomycotina</taxon>
        <taxon>Agaricomycetes</taxon>
        <taxon>Agaricomycetidae</taxon>
        <taxon>Boletales</taxon>
        <taxon>Sclerodermatineae</taxon>
        <taxon>Sclerodermataceae</taxon>
        <taxon>Scleroderma</taxon>
    </lineage>
</organism>
<name>A0A0C3DFA6_9AGAM</name>
<protein>
    <submittedName>
        <fullName evidence="1">Uncharacterized protein</fullName>
    </submittedName>
</protein>
<dbReference type="InParanoid" id="A0A0C3DFA6"/>
<dbReference type="Proteomes" id="UP000053989">
    <property type="component" value="Unassembled WGS sequence"/>
</dbReference>
<reference evidence="2" key="2">
    <citation type="submission" date="2015-01" db="EMBL/GenBank/DDBJ databases">
        <title>Evolutionary Origins and Diversification of the Mycorrhizal Mutualists.</title>
        <authorList>
            <consortium name="DOE Joint Genome Institute"/>
            <consortium name="Mycorrhizal Genomics Consortium"/>
            <person name="Kohler A."/>
            <person name="Kuo A."/>
            <person name="Nagy L.G."/>
            <person name="Floudas D."/>
            <person name="Copeland A."/>
            <person name="Barry K.W."/>
            <person name="Cichocki N."/>
            <person name="Veneault-Fourrey C."/>
            <person name="LaButti K."/>
            <person name="Lindquist E.A."/>
            <person name="Lipzen A."/>
            <person name="Lundell T."/>
            <person name="Morin E."/>
            <person name="Murat C."/>
            <person name="Riley R."/>
            <person name="Ohm R."/>
            <person name="Sun H."/>
            <person name="Tunlid A."/>
            <person name="Henrissat B."/>
            <person name="Grigoriev I.V."/>
            <person name="Hibbett D.S."/>
            <person name="Martin F."/>
        </authorList>
    </citation>
    <scope>NUCLEOTIDE SEQUENCE [LARGE SCALE GENOMIC DNA]</scope>
    <source>
        <strain evidence="2">Foug A</strain>
    </source>
</reference>
<proteinExistence type="predicted"/>
<reference evidence="1 2" key="1">
    <citation type="submission" date="2014-04" db="EMBL/GenBank/DDBJ databases">
        <authorList>
            <consortium name="DOE Joint Genome Institute"/>
            <person name="Kuo A."/>
            <person name="Kohler A."/>
            <person name="Nagy L.G."/>
            <person name="Floudas D."/>
            <person name="Copeland A."/>
            <person name="Barry K.W."/>
            <person name="Cichocki N."/>
            <person name="Veneault-Fourrey C."/>
            <person name="LaButti K."/>
            <person name="Lindquist E.A."/>
            <person name="Lipzen A."/>
            <person name="Lundell T."/>
            <person name="Morin E."/>
            <person name="Murat C."/>
            <person name="Sun H."/>
            <person name="Tunlid A."/>
            <person name="Henrissat B."/>
            <person name="Grigoriev I.V."/>
            <person name="Hibbett D.S."/>
            <person name="Martin F."/>
            <person name="Nordberg H.P."/>
            <person name="Cantor M.N."/>
            <person name="Hua S.X."/>
        </authorList>
    </citation>
    <scope>NUCLEOTIDE SEQUENCE [LARGE SCALE GENOMIC DNA]</scope>
    <source>
        <strain evidence="1 2">Foug A</strain>
    </source>
</reference>
<evidence type="ECO:0000313" key="2">
    <source>
        <dbReference type="Proteomes" id="UP000053989"/>
    </source>
</evidence>
<accession>A0A0C3DFA6</accession>
<dbReference type="EMBL" id="KN822074">
    <property type="protein sequence ID" value="KIM59400.1"/>
    <property type="molecule type" value="Genomic_DNA"/>
</dbReference>
<sequence>MLNTSPLPTGIYKITAKTGPVGAGSCGNRVVVKDASDFFIRQHQTGPGGGIYSLYVHHEQVFSEAGNIVIEEKSITNEWVITARGGNIYTIARKEDNPRAWTDPEGPRSCEHQLHLTELTGYITDQQKFRIVPA</sequence>
<dbReference type="AlphaFoldDB" id="A0A0C3DFA6"/>
<gene>
    <name evidence="1" type="ORF">SCLCIDRAFT_1217745</name>
</gene>
<evidence type="ECO:0000313" key="1">
    <source>
        <dbReference type="EMBL" id="KIM59400.1"/>
    </source>
</evidence>
<dbReference type="HOGENOM" id="CLU_152731_0_0_1"/>
<keyword evidence="2" id="KW-1185">Reference proteome</keyword>